<dbReference type="InterPro" id="IPR001841">
    <property type="entry name" value="Znf_RING"/>
</dbReference>
<evidence type="ECO:0000256" key="2">
    <source>
        <dbReference type="ARBA" id="ARBA00012483"/>
    </source>
</evidence>
<evidence type="ECO:0000256" key="5">
    <source>
        <dbReference type="PROSITE-ProRule" id="PRU00175"/>
    </source>
</evidence>
<feature type="region of interest" description="Disordered" evidence="6">
    <location>
        <begin position="1"/>
        <end position="103"/>
    </location>
</feature>
<accession>B9S0F6</accession>
<dbReference type="FunCoup" id="B9S0F6">
    <property type="interactions" value="1729"/>
</dbReference>
<dbReference type="InParanoid" id="B9S0F6"/>
<comment type="catalytic activity">
    <reaction evidence="1">
        <text>S-ubiquitinyl-[E2 ubiquitin-conjugating enzyme]-L-cysteine + [acceptor protein]-L-lysine = [E2 ubiquitin-conjugating enzyme]-L-cysteine + N(6)-ubiquitinyl-[acceptor protein]-L-lysine.</text>
        <dbReference type="EC" id="2.3.2.27"/>
    </reaction>
</comment>
<gene>
    <name evidence="8" type="ORF">RCOM_1354120</name>
</gene>
<dbReference type="Gene3D" id="3.30.40.10">
    <property type="entry name" value="Zinc/RING finger domain, C3HC4 (zinc finger)"/>
    <property type="match status" value="1"/>
</dbReference>
<keyword evidence="5" id="KW-0863">Zinc-finger</keyword>
<feature type="compositionally biased region" description="Acidic residues" evidence="6">
    <location>
        <begin position="49"/>
        <end position="73"/>
    </location>
</feature>
<proteinExistence type="predicted"/>
<dbReference type="InterPro" id="IPR036322">
    <property type="entry name" value="WD40_repeat_dom_sf"/>
</dbReference>
<keyword evidence="9" id="KW-1185">Reference proteome</keyword>
<comment type="subcellular location">
    <subcellularLocation>
        <location evidence="4">Nucleus</location>
        <location evidence="4">Nuclear body</location>
    </subcellularLocation>
</comment>
<keyword evidence="5" id="KW-0479">Metal-binding</keyword>
<dbReference type="InterPro" id="IPR056527">
    <property type="entry name" value="WD40_RFWD3"/>
</dbReference>
<dbReference type="Pfam" id="PF13639">
    <property type="entry name" value="zf-RING_2"/>
    <property type="match status" value="1"/>
</dbReference>
<evidence type="ECO:0000256" key="6">
    <source>
        <dbReference type="SAM" id="MobiDB-lite"/>
    </source>
</evidence>
<dbReference type="GO" id="GO:0016567">
    <property type="term" value="P:protein ubiquitination"/>
    <property type="evidence" value="ECO:0007669"/>
    <property type="project" value="InterPro"/>
</dbReference>
<sequence length="606" mass="68656">MAEPYNSYEENADRFELDRNDVDNEEELPRVSRNLIRPLIMGGRININVEEEEEEEEDDDDDDYDDEEDEEEEKERNKRRRVERERDNSYNSNGEAAGQSSQGNRNEIEGLFCPICMDAWTSEGDHHICCLPCGHLFGLSCISKWLKQNRSKAKCPQCNRKCTLKDVRKLFAPRLAVVDEESQKVFLFSQSSGFYMYFNWCKMESEWQKREADLQHKINQLTQRTNYLEHLLGDVESRSTVLVTGSRSYQEHFIPGNLLFQAEDLFFNFLDGARLFDMDALGQILLLARRFPKIGSHVLTKMNLLPPHETEDILLPSNMKIIKDLHISPFNRSHALCASLGKNLSVLSMESNCVILSCNLPAPAWSCSWDLNSSHYIYAGLQNGSLLAFDIRQTGREVESRLGLTNNPIHTLHSLQDNSSSGARRLLSASSVGICQWNFDNTEERPFLIPETANQGVCISVAYCPSTDDIVATYRPRVEISNEMAVSQPPLTPSPVIGQGVLGSHLHLKRTDDKYQELGTASATISNIRLPKSVIVDMENRKPLFAAGDEASCGLILQELPSFSYAQRLKSHKHLICDVKYKRTLSLGLVGCLSEDTLQLFSSKLT</sequence>
<reference evidence="9" key="1">
    <citation type="journal article" date="2010" name="Nat. Biotechnol.">
        <title>Draft genome sequence of the oilseed species Ricinus communis.</title>
        <authorList>
            <person name="Chan A.P."/>
            <person name="Crabtree J."/>
            <person name="Zhao Q."/>
            <person name="Lorenzi H."/>
            <person name="Orvis J."/>
            <person name="Puiu D."/>
            <person name="Melake-Berhan A."/>
            <person name="Jones K.M."/>
            <person name="Redman J."/>
            <person name="Chen G."/>
            <person name="Cahoon E.B."/>
            <person name="Gedil M."/>
            <person name="Stanke M."/>
            <person name="Haas B.J."/>
            <person name="Wortman J.R."/>
            <person name="Fraser-Liggett C.M."/>
            <person name="Ravel J."/>
            <person name="Rabinowicz P.D."/>
        </authorList>
    </citation>
    <scope>NUCLEOTIDE SEQUENCE [LARGE SCALE GENOMIC DNA]</scope>
    <source>
        <strain evidence="9">cv. Hale</strain>
    </source>
</reference>
<dbReference type="InterPro" id="IPR013083">
    <property type="entry name" value="Znf_RING/FYVE/PHD"/>
</dbReference>
<protein>
    <recommendedName>
        <fullName evidence="2">RING-type E3 ubiquitin transferase</fullName>
        <ecNumber evidence="2">2.3.2.27</ecNumber>
    </recommendedName>
</protein>
<name>B9S0F6_RICCO</name>
<evidence type="ECO:0000256" key="1">
    <source>
        <dbReference type="ARBA" id="ARBA00000900"/>
    </source>
</evidence>
<dbReference type="PANTHER" id="PTHR16047">
    <property type="entry name" value="RFWD3 PROTEIN"/>
    <property type="match status" value="1"/>
</dbReference>
<dbReference type="InterPro" id="IPR015943">
    <property type="entry name" value="WD40/YVTN_repeat-like_dom_sf"/>
</dbReference>
<dbReference type="GO" id="GO:0008270">
    <property type="term" value="F:zinc ion binding"/>
    <property type="evidence" value="ECO:0007669"/>
    <property type="project" value="UniProtKB-KW"/>
</dbReference>
<keyword evidence="3" id="KW-0853">WD repeat</keyword>
<dbReference type="SMART" id="SM00184">
    <property type="entry name" value="RING"/>
    <property type="match status" value="1"/>
</dbReference>
<feature type="compositionally biased region" description="Polar residues" evidence="6">
    <location>
        <begin position="89"/>
        <end position="103"/>
    </location>
</feature>
<dbReference type="PROSITE" id="PS50089">
    <property type="entry name" value="ZF_RING_2"/>
    <property type="match status" value="1"/>
</dbReference>
<dbReference type="GO" id="GO:0036297">
    <property type="term" value="P:interstrand cross-link repair"/>
    <property type="evidence" value="ECO:0007669"/>
    <property type="project" value="InterPro"/>
</dbReference>
<dbReference type="Gene3D" id="2.130.10.10">
    <property type="entry name" value="YVTN repeat-like/Quinoprotein amine dehydrogenase"/>
    <property type="match status" value="1"/>
</dbReference>
<dbReference type="SUPFAM" id="SSF57850">
    <property type="entry name" value="RING/U-box"/>
    <property type="match status" value="1"/>
</dbReference>
<evidence type="ECO:0000256" key="4">
    <source>
        <dbReference type="ARBA" id="ARBA00034306"/>
    </source>
</evidence>
<dbReference type="eggNOG" id="KOG1645">
    <property type="taxonomic scope" value="Eukaryota"/>
</dbReference>
<dbReference type="InterPro" id="IPR037381">
    <property type="entry name" value="RFWD3"/>
</dbReference>
<dbReference type="PANTHER" id="PTHR16047:SF13">
    <property type="entry name" value="E3 UBIQUITIN-PROTEIN LIGASE RFWD3"/>
    <property type="match status" value="1"/>
</dbReference>
<dbReference type="CDD" id="cd16450">
    <property type="entry name" value="mRING-C3HGC3_RFWD3"/>
    <property type="match status" value="1"/>
</dbReference>
<feature type="domain" description="RING-type" evidence="7">
    <location>
        <begin position="113"/>
        <end position="159"/>
    </location>
</feature>
<feature type="compositionally biased region" description="Basic and acidic residues" evidence="6">
    <location>
        <begin position="11"/>
        <end position="30"/>
    </location>
</feature>
<dbReference type="Pfam" id="PF23419">
    <property type="entry name" value="WD40_RFWD3"/>
    <property type="match status" value="1"/>
</dbReference>
<dbReference type="EC" id="2.3.2.27" evidence="2"/>
<evidence type="ECO:0000313" key="8">
    <source>
        <dbReference type="EMBL" id="EEF42889.1"/>
    </source>
</evidence>
<dbReference type="GO" id="GO:0061630">
    <property type="term" value="F:ubiquitin protein ligase activity"/>
    <property type="evidence" value="ECO:0007669"/>
    <property type="project" value="UniProtKB-EC"/>
</dbReference>
<dbReference type="AlphaFoldDB" id="B9S0F6"/>
<dbReference type="GO" id="GO:0016604">
    <property type="term" value="C:nuclear body"/>
    <property type="evidence" value="ECO:0007669"/>
    <property type="project" value="UniProtKB-SubCell"/>
</dbReference>
<dbReference type="STRING" id="3988.B9S0F6"/>
<dbReference type="EMBL" id="EQ973837">
    <property type="protein sequence ID" value="EEF42889.1"/>
    <property type="molecule type" value="Genomic_DNA"/>
</dbReference>
<organism evidence="8 9">
    <name type="scientific">Ricinus communis</name>
    <name type="common">Castor bean</name>
    <dbReference type="NCBI Taxonomy" id="3988"/>
    <lineage>
        <taxon>Eukaryota</taxon>
        <taxon>Viridiplantae</taxon>
        <taxon>Streptophyta</taxon>
        <taxon>Embryophyta</taxon>
        <taxon>Tracheophyta</taxon>
        <taxon>Spermatophyta</taxon>
        <taxon>Magnoliopsida</taxon>
        <taxon>eudicotyledons</taxon>
        <taxon>Gunneridae</taxon>
        <taxon>Pentapetalae</taxon>
        <taxon>rosids</taxon>
        <taxon>fabids</taxon>
        <taxon>Malpighiales</taxon>
        <taxon>Euphorbiaceae</taxon>
        <taxon>Acalyphoideae</taxon>
        <taxon>Acalypheae</taxon>
        <taxon>Ricinus</taxon>
    </lineage>
</organism>
<dbReference type="Proteomes" id="UP000008311">
    <property type="component" value="Unassembled WGS sequence"/>
</dbReference>
<evidence type="ECO:0000313" key="9">
    <source>
        <dbReference type="Proteomes" id="UP000008311"/>
    </source>
</evidence>
<evidence type="ECO:0000256" key="3">
    <source>
        <dbReference type="ARBA" id="ARBA00022574"/>
    </source>
</evidence>
<dbReference type="SUPFAM" id="SSF50978">
    <property type="entry name" value="WD40 repeat-like"/>
    <property type="match status" value="1"/>
</dbReference>
<evidence type="ECO:0000259" key="7">
    <source>
        <dbReference type="PROSITE" id="PS50089"/>
    </source>
</evidence>
<keyword evidence="5" id="KW-0862">Zinc</keyword>